<name>A0ABU7ZNU6_9HYPH</name>
<dbReference type="CDD" id="cd02513">
    <property type="entry name" value="CMP-NeuAc_Synthase"/>
    <property type="match status" value="1"/>
</dbReference>
<organism evidence="1 2">
    <name type="scientific">Pannonibacter anstelovis</name>
    <dbReference type="NCBI Taxonomy" id="3121537"/>
    <lineage>
        <taxon>Bacteria</taxon>
        <taxon>Pseudomonadati</taxon>
        <taxon>Pseudomonadota</taxon>
        <taxon>Alphaproteobacteria</taxon>
        <taxon>Hyphomicrobiales</taxon>
        <taxon>Stappiaceae</taxon>
        <taxon>Pannonibacter</taxon>
    </lineage>
</organism>
<reference evidence="1 2" key="1">
    <citation type="submission" date="2024-02" db="EMBL/GenBank/DDBJ databases">
        <title>A new putative Pannonibacter species isolated from two cases of bloodstream infections in paediatric patients.</title>
        <authorList>
            <person name="Castellana S."/>
            <person name="De Laurentiis V."/>
            <person name="Grassi M."/>
            <person name="De Leonardis F."/>
            <person name="Mosca A."/>
            <person name="De Carlo C."/>
            <person name="Sparapano E."/>
            <person name="Ronga L."/>
            <person name="Santacroce L."/>
            <person name="Chironna M."/>
            <person name="De Robertis A."/>
            <person name="Bianco A."/>
            <person name="Del Sambro L."/>
            <person name="Capozzi L."/>
            <person name="Parisi A."/>
        </authorList>
    </citation>
    <scope>NUCLEOTIDE SEQUENCE [LARGE SCALE GENOMIC DNA]</scope>
    <source>
        <strain evidence="1 2">Pt2</strain>
    </source>
</reference>
<dbReference type="Proteomes" id="UP001380822">
    <property type="component" value="Unassembled WGS sequence"/>
</dbReference>
<dbReference type="RefSeq" id="WP_334251368.1">
    <property type="nucleotide sequence ID" value="NZ_JBAKBE010000006.1"/>
</dbReference>
<dbReference type="PANTHER" id="PTHR21485:SF6">
    <property type="entry name" value="N-ACYLNEURAMINATE CYTIDYLYLTRANSFERASE-RELATED"/>
    <property type="match status" value="1"/>
</dbReference>
<dbReference type="InterPro" id="IPR029044">
    <property type="entry name" value="Nucleotide-diphossugar_trans"/>
</dbReference>
<dbReference type="EC" id="2.7.7.-" evidence="1"/>
<dbReference type="Gene3D" id="3.90.550.10">
    <property type="entry name" value="Spore Coat Polysaccharide Biosynthesis Protein SpsA, Chain A"/>
    <property type="match status" value="1"/>
</dbReference>
<dbReference type="InterPro" id="IPR003329">
    <property type="entry name" value="Cytidylyl_trans"/>
</dbReference>
<dbReference type="InterPro" id="IPR050793">
    <property type="entry name" value="CMP-NeuNAc_synthase"/>
</dbReference>
<protein>
    <submittedName>
        <fullName evidence="1">Acylneuraminate cytidylyltransferase family protein</fullName>
        <ecNumber evidence="1">2.7.7.-</ecNumber>
    </submittedName>
</protein>
<evidence type="ECO:0000313" key="2">
    <source>
        <dbReference type="Proteomes" id="UP001380822"/>
    </source>
</evidence>
<dbReference type="EMBL" id="JBAKBE010000006">
    <property type="protein sequence ID" value="MEH0096906.1"/>
    <property type="molecule type" value="Genomic_DNA"/>
</dbReference>
<dbReference type="PANTHER" id="PTHR21485">
    <property type="entry name" value="HAD SUPERFAMILY MEMBERS CMAS AND KDSC"/>
    <property type="match status" value="1"/>
</dbReference>
<gene>
    <name evidence="1" type="ORF">V6L76_11605</name>
</gene>
<proteinExistence type="predicted"/>
<sequence>MTTAAQVTAIIPARAGSKGLPGKNVRLLAGKPLYMHSVDAALEAGIGRVIISTDIDEIFAHPLPPGVECVRRPSALAQDSTVMAEVLQELLPRTGVTSGIAVLLQPTSPLRRAETVRNGIDLFRKGGASLVMSVSPADSAVLKWGFADGDRFVPLVSPDFCFANRQSLPPLIRPNGVLYVFDAARFIADGNFSAESIRILPVQADEAQDIDTAEDFLRCADLMAKG</sequence>
<dbReference type="GO" id="GO:0016779">
    <property type="term" value="F:nucleotidyltransferase activity"/>
    <property type="evidence" value="ECO:0007669"/>
    <property type="project" value="UniProtKB-KW"/>
</dbReference>
<dbReference type="Pfam" id="PF02348">
    <property type="entry name" value="CTP_transf_3"/>
    <property type="match status" value="1"/>
</dbReference>
<keyword evidence="1" id="KW-0548">Nucleotidyltransferase</keyword>
<accession>A0ABU7ZNU6</accession>
<keyword evidence="2" id="KW-1185">Reference proteome</keyword>
<dbReference type="SUPFAM" id="SSF53448">
    <property type="entry name" value="Nucleotide-diphospho-sugar transferases"/>
    <property type="match status" value="1"/>
</dbReference>
<keyword evidence="1" id="KW-0808">Transferase</keyword>
<evidence type="ECO:0000313" key="1">
    <source>
        <dbReference type="EMBL" id="MEH0096906.1"/>
    </source>
</evidence>
<comment type="caution">
    <text evidence="1">The sequence shown here is derived from an EMBL/GenBank/DDBJ whole genome shotgun (WGS) entry which is preliminary data.</text>
</comment>